<sequence>MPHPLCGALESESPPSPPPFGFPALATAAVHRLHHTSTRPPGCSPAPVLPVFVEAQLPQERGTPIYERRGHPRPVNKKKKNLVLLLTRAVSGSFIAESVLDEKKKRLFPDLAEFKFVSRLFLKTVLLFSGKDRLLTSTLRLNSPVTFSGQKIKLAASWLFDHLAQVMGEPCPPSNELSSKYLQPVPHAIIPHPYTILDQSF</sequence>
<evidence type="ECO:0000313" key="2">
    <source>
        <dbReference type="EMBL" id="KAK5617143.1"/>
    </source>
</evidence>
<evidence type="ECO:0000313" key="3">
    <source>
        <dbReference type="Proteomes" id="UP001311232"/>
    </source>
</evidence>
<evidence type="ECO:0000256" key="1">
    <source>
        <dbReference type="SAM" id="MobiDB-lite"/>
    </source>
</evidence>
<accession>A0AAV9S7I1</accession>
<dbReference type="Proteomes" id="UP001311232">
    <property type="component" value="Unassembled WGS sequence"/>
</dbReference>
<reference evidence="2 3" key="1">
    <citation type="submission" date="2021-06" db="EMBL/GenBank/DDBJ databases">
        <authorList>
            <person name="Palmer J.M."/>
        </authorList>
    </citation>
    <scope>NUCLEOTIDE SEQUENCE [LARGE SCALE GENOMIC DNA]</scope>
    <source>
        <strain evidence="2 3">MEX-2019</strain>
        <tissue evidence="2">Muscle</tissue>
    </source>
</reference>
<dbReference type="AlphaFoldDB" id="A0AAV9S7I1"/>
<comment type="caution">
    <text evidence="2">The sequence shown here is derived from an EMBL/GenBank/DDBJ whole genome shotgun (WGS) entry which is preliminary data.</text>
</comment>
<dbReference type="EMBL" id="JAHHUM010000809">
    <property type="protein sequence ID" value="KAK5617143.1"/>
    <property type="molecule type" value="Genomic_DNA"/>
</dbReference>
<name>A0AAV9S7I1_9TELE</name>
<organism evidence="2 3">
    <name type="scientific">Crenichthys baileyi</name>
    <name type="common">White River springfish</name>
    <dbReference type="NCBI Taxonomy" id="28760"/>
    <lineage>
        <taxon>Eukaryota</taxon>
        <taxon>Metazoa</taxon>
        <taxon>Chordata</taxon>
        <taxon>Craniata</taxon>
        <taxon>Vertebrata</taxon>
        <taxon>Euteleostomi</taxon>
        <taxon>Actinopterygii</taxon>
        <taxon>Neopterygii</taxon>
        <taxon>Teleostei</taxon>
        <taxon>Neoteleostei</taxon>
        <taxon>Acanthomorphata</taxon>
        <taxon>Ovalentaria</taxon>
        <taxon>Atherinomorphae</taxon>
        <taxon>Cyprinodontiformes</taxon>
        <taxon>Goodeidae</taxon>
        <taxon>Crenichthys</taxon>
    </lineage>
</organism>
<gene>
    <name evidence="2" type="ORF">CRENBAI_012109</name>
</gene>
<protein>
    <submittedName>
        <fullName evidence="2">Uncharacterized protein</fullName>
    </submittedName>
</protein>
<proteinExistence type="predicted"/>
<keyword evidence="3" id="KW-1185">Reference proteome</keyword>
<feature type="region of interest" description="Disordered" evidence="1">
    <location>
        <begin position="1"/>
        <end position="20"/>
    </location>
</feature>